<dbReference type="Proteomes" id="UP001201812">
    <property type="component" value="Unassembled WGS sequence"/>
</dbReference>
<protein>
    <submittedName>
        <fullName evidence="1">Uncharacterized protein</fullName>
    </submittedName>
</protein>
<reference evidence="1" key="1">
    <citation type="submission" date="2022-01" db="EMBL/GenBank/DDBJ databases">
        <title>Genome Sequence Resource for Two Populations of Ditylenchus destructor, the Migratory Endoparasitic Phytonematode.</title>
        <authorList>
            <person name="Zhang H."/>
            <person name="Lin R."/>
            <person name="Xie B."/>
        </authorList>
    </citation>
    <scope>NUCLEOTIDE SEQUENCE</scope>
    <source>
        <strain evidence="1">BazhouSP</strain>
    </source>
</reference>
<sequence>MHSIKELCFESASRKVLEEEKLLYDSEKEIPAYDKSICIGASDTNRVPAAYIVKKMGLPGPFIRFSKVTMRRCQDEPMLDFLLRSNESFLGCKFSVFCYNYKDRINVQNQVKYLLDNVFHSPSWVSFVQDTSWIGVLSPILQTKGVAYCDRLDVQVWQLTLCDCATNRELIHWLENRPLQGRIRHLVLKDYPKELIEDLVRNVREEFEKENSNPSEFLISFSGCRGSCRIWNDDDPIFSAENPGTKERLSFFKNTSFEQLTPCGCRIYRLWRRQVVNETDDSRMLSYLKNSQECEIDADIDHKFYSIYDVL</sequence>
<evidence type="ECO:0000313" key="2">
    <source>
        <dbReference type="Proteomes" id="UP001201812"/>
    </source>
</evidence>
<evidence type="ECO:0000313" key="1">
    <source>
        <dbReference type="EMBL" id="KAI1697137.1"/>
    </source>
</evidence>
<gene>
    <name evidence="1" type="ORF">DdX_18666</name>
</gene>
<keyword evidence="2" id="KW-1185">Reference proteome</keyword>
<accession>A0AAD4QY28</accession>
<proteinExistence type="predicted"/>
<organism evidence="1 2">
    <name type="scientific">Ditylenchus destructor</name>
    <dbReference type="NCBI Taxonomy" id="166010"/>
    <lineage>
        <taxon>Eukaryota</taxon>
        <taxon>Metazoa</taxon>
        <taxon>Ecdysozoa</taxon>
        <taxon>Nematoda</taxon>
        <taxon>Chromadorea</taxon>
        <taxon>Rhabditida</taxon>
        <taxon>Tylenchina</taxon>
        <taxon>Tylenchomorpha</taxon>
        <taxon>Sphaerularioidea</taxon>
        <taxon>Anguinidae</taxon>
        <taxon>Anguininae</taxon>
        <taxon>Ditylenchus</taxon>
    </lineage>
</organism>
<name>A0AAD4QY28_9BILA</name>
<dbReference type="AlphaFoldDB" id="A0AAD4QY28"/>
<dbReference type="EMBL" id="JAKKPZ010000285">
    <property type="protein sequence ID" value="KAI1697137.1"/>
    <property type="molecule type" value="Genomic_DNA"/>
</dbReference>
<comment type="caution">
    <text evidence="1">The sequence shown here is derived from an EMBL/GenBank/DDBJ whole genome shotgun (WGS) entry which is preliminary data.</text>
</comment>